<keyword evidence="2" id="KW-1185">Reference proteome</keyword>
<dbReference type="Proteomes" id="UP001499909">
    <property type="component" value="Unassembled WGS sequence"/>
</dbReference>
<evidence type="ECO:0008006" key="3">
    <source>
        <dbReference type="Google" id="ProtNLM"/>
    </source>
</evidence>
<protein>
    <recommendedName>
        <fullName evidence="3">CBM-cenC domain-containing protein</fullName>
    </recommendedName>
</protein>
<proteinExistence type="predicted"/>
<name>A0ABP7N353_9BACT</name>
<evidence type="ECO:0000313" key="2">
    <source>
        <dbReference type="Proteomes" id="UP001499909"/>
    </source>
</evidence>
<dbReference type="InterPro" id="IPR008979">
    <property type="entry name" value="Galactose-bd-like_sf"/>
</dbReference>
<comment type="caution">
    <text evidence="1">The sequence shown here is derived from an EMBL/GenBank/DDBJ whole genome shotgun (WGS) entry which is preliminary data.</text>
</comment>
<dbReference type="PROSITE" id="PS51257">
    <property type="entry name" value="PROKAR_LIPOPROTEIN"/>
    <property type="match status" value="1"/>
</dbReference>
<evidence type="ECO:0000313" key="1">
    <source>
        <dbReference type="EMBL" id="GAA3935344.1"/>
    </source>
</evidence>
<dbReference type="SUPFAM" id="SSF49785">
    <property type="entry name" value="Galactose-binding domain-like"/>
    <property type="match status" value="1"/>
</dbReference>
<sequence>MTNPRTSLSKVWLVFLFVLVGTGGCQVAEKKEVAVLEDYENHPDNVWITNEKVHSGNWACKITPQNVYGPGITRSWELLGHPTRLRVSAWVIMPHGRATAALVVEAKRDNATIYYRLLPIEQVVKRYNQWEQVYDTFTLPETMAPTDVVKVYLWQIGEKRNTIYMDDLMLETLF</sequence>
<accession>A0ABP7N353</accession>
<dbReference type="EMBL" id="BAABDH010000036">
    <property type="protein sequence ID" value="GAA3935344.1"/>
    <property type="molecule type" value="Genomic_DNA"/>
</dbReference>
<organism evidence="1 2">
    <name type="scientific">Hymenobacter algoricola</name>
    <dbReference type="NCBI Taxonomy" id="486267"/>
    <lineage>
        <taxon>Bacteria</taxon>
        <taxon>Pseudomonadati</taxon>
        <taxon>Bacteroidota</taxon>
        <taxon>Cytophagia</taxon>
        <taxon>Cytophagales</taxon>
        <taxon>Hymenobacteraceae</taxon>
        <taxon>Hymenobacter</taxon>
    </lineage>
</organism>
<gene>
    <name evidence="1" type="ORF">GCM10022406_19630</name>
</gene>
<reference evidence="2" key="1">
    <citation type="journal article" date="2019" name="Int. J. Syst. Evol. Microbiol.">
        <title>The Global Catalogue of Microorganisms (GCM) 10K type strain sequencing project: providing services to taxonomists for standard genome sequencing and annotation.</title>
        <authorList>
            <consortium name="The Broad Institute Genomics Platform"/>
            <consortium name="The Broad Institute Genome Sequencing Center for Infectious Disease"/>
            <person name="Wu L."/>
            <person name="Ma J."/>
        </authorList>
    </citation>
    <scope>NUCLEOTIDE SEQUENCE [LARGE SCALE GENOMIC DNA]</scope>
    <source>
        <strain evidence="2">JCM 17214</strain>
    </source>
</reference>
<dbReference type="Gene3D" id="2.60.120.260">
    <property type="entry name" value="Galactose-binding domain-like"/>
    <property type="match status" value="1"/>
</dbReference>